<proteinExistence type="predicted"/>
<sequence length="382" mass="42546">MTRRHNKASLLVLFALVGLTLLAGWLVTHLEYVPQHRREAPQAEARRNPYLALERFTARMGGKLTRQSDARILDRLPAGGTLFLDRQRAHHLPPERLRRLLAWVEDGGYLIAVAEYRDVADPLLDHLGVRYFEPSPQAPREWPEVLEVTLPGMLRPLRIDARGPRLEAGGRQPDWSAGEGANGGGEQILHFHIGHGHLTIASGLDQMLSNRRIGVMDHAEFYWTLLSEHDRSSPPQVLLLSRLQMPSLLDWLLENAGAACIAAAMLLVLWLWRIIPRFGGVQPEAPPARRELREHLAAIARYLWRSGALAALLAPAREHFRSRLALRQPGIAARPPAAQAIALAARSGLPAARIAAALDGRADTPHAFTDALRTLRDLEREL</sequence>
<evidence type="ECO:0000313" key="2">
    <source>
        <dbReference type="EMBL" id="KFB70449.1"/>
    </source>
</evidence>
<organism evidence="2 3">
    <name type="scientific">Candidatus Accumulibacter phosphatis</name>
    <dbReference type="NCBI Taxonomy" id="327160"/>
    <lineage>
        <taxon>Bacteria</taxon>
        <taxon>Pseudomonadati</taxon>
        <taxon>Pseudomonadota</taxon>
        <taxon>Betaproteobacteria</taxon>
        <taxon>Candidatus Accumulibacter</taxon>
    </lineage>
</organism>
<dbReference type="Pfam" id="PF14258">
    <property type="entry name" value="DUF4350"/>
    <property type="match status" value="1"/>
</dbReference>
<dbReference type="EMBL" id="JDVG02000702">
    <property type="protein sequence ID" value="KFB70449.1"/>
    <property type="molecule type" value="Genomic_DNA"/>
</dbReference>
<reference evidence="2 3" key="1">
    <citation type="submission" date="2014-02" db="EMBL/GenBank/DDBJ databases">
        <title>Expanding our view of genomic diversity in Candidatus Accumulibacter clades.</title>
        <authorList>
            <person name="Skennerton C.T."/>
            <person name="Barr J.J."/>
            <person name="Slater F.R."/>
            <person name="Bond P.L."/>
            <person name="Tyson G.W."/>
        </authorList>
    </citation>
    <scope>NUCLEOTIDE SEQUENCE [LARGE SCALE GENOMIC DNA]</scope>
    <source>
        <strain evidence="3">BA-91</strain>
    </source>
</reference>
<accession>A0A084Y6V5</accession>
<dbReference type="AlphaFoldDB" id="A0A084Y6V5"/>
<protein>
    <recommendedName>
        <fullName evidence="1">DUF4350 domain-containing protein</fullName>
    </recommendedName>
</protein>
<dbReference type="InterPro" id="IPR025646">
    <property type="entry name" value="DUF4350"/>
</dbReference>
<name>A0A084Y6V5_9PROT</name>
<gene>
    <name evidence="2" type="ORF">AW09_004460</name>
</gene>
<comment type="caution">
    <text evidence="2">The sequence shown here is derived from an EMBL/GenBank/DDBJ whole genome shotgun (WGS) entry which is preliminary data.</text>
</comment>
<evidence type="ECO:0000259" key="1">
    <source>
        <dbReference type="Pfam" id="PF14258"/>
    </source>
</evidence>
<evidence type="ECO:0000313" key="3">
    <source>
        <dbReference type="Proteomes" id="UP000020077"/>
    </source>
</evidence>
<dbReference type="Proteomes" id="UP000020077">
    <property type="component" value="Unassembled WGS sequence"/>
</dbReference>
<feature type="domain" description="DUF4350" evidence="1">
    <location>
        <begin position="44"/>
        <end position="226"/>
    </location>
</feature>